<dbReference type="GO" id="GO:0007229">
    <property type="term" value="P:integrin-mediated signaling pathway"/>
    <property type="evidence" value="ECO:0007669"/>
    <property type="project" value="UniProtKB-KW"/>
</dbReference>
<keyword evidence="6" id="KW-1185">Reference proteome</keyword>
<gene>
    <name evidence="5" type="ORF">M9458_025494</name>
</gene>
<proteinExistence type="predicted"/>
<keyword evidence="2" id="KW-0401">Integrin</keyword>
<feature type="non-terminal residue" evidence="5">
    <location>
        <position position="1"/>
    </location>
</feature>
<dbReference type="EMBL" id="JAMKFB020000012">
    <property type="protein sequence ID" value="KAL0180052.1"/>
    <property type="molecule type" value="Genomic_DNA"/>
</dbReference>
<evidence type="ECO:0000256" key="3">
    <source>
        <dbReference type="ARBA" id="ARBA00023136"/>
    </source>
</evidence>
<dbReference type="AlphaFoldDB" id="A0ABD0Q1H3"/>
<evidence type="ECO:0000313" key="6">
    <source>
        <dbReference type="Proteomes" id="UP001529510"/>
    </source>
</evidence>
<keyword evidence="4" id="KW-0325">Glycoprotein</keyword>
<comment type="subcellular location">
    <subcellularLocation>
        <location evidence="1">Membrane</location>
        <topology evidence="1">Single-pass type I membrane protein</topology>
    </subcellularLocation>
</comment>
<dbReference type="Proteomes" id="UP001529510">
    <property type="component" value="Unassembled WGS sequence"/>
</dbReference>
<dbReference type="InterPro" id="IPR032695">
    <property type="entry name" value="Integrin_dom_sf"/>
</dbReference>
<evidence type="ECO:0000256" key="4">
    <source>
        <dbReference type="ARBA" id="ARBA00023180"/>
    </source>
</evidence>
<evidence type="ECO:0000256" key="2">
    <source>
        <dbReference type="ARBA" id="ARBA00023037"/>
    </source>
</evidence>
<evidence type="ECO:0000313" key="5">
    <source>
        <dbReference type="EMBL" id="KAL0180052.1"/>
    </source>
</evidence>
<evidence type="ECO:0000256" key="1">
    <source>
        <dbReference type="ARBA" id="ARBA00004479"/>
    </source>
</evidence>
<comment type="caution">
    <text evidence="5">The sequence shown here is derived from an EMBL/GenBank/DDBJ whole genome shotgun (WGS) entry which is preliminary data.</text>
</comment>
<reference evidence="5 6" key="1">
    <citation type="submission" date="2024-05" db="EMBL/GenBank/DDBJ databases">
        <title>Genome sequencing and assembly of Indian major carp, Cirrhinus mrigala (Hamilton, 1822).</title>
        <authorList>
            <person name="Mohindra V."/>
            <person name="Chowdhury L.M."/>
            <person name="Lal K."/>
            <person name="Jena J.K."/>
        </authorList>
    </citation>
    <scope>NUCLEOTIDE SEQUENCE [LARGE SCALE GENOMIC DNA]</scope>
    <source>
        <strain evidence="5">CM1030</strain>
        <tissue evidence="5">Blood</tissue>
    </source>
</reference>
<dbReference type="SUPFAM" id="SSF69179">
    <property type="entry name" value="Integrin domains"/>
    <property type="match status" value="1"/>
</dbReference>
<dbReference type="Gene3D" id="2.60.40.1510">
    <property type="entry name" value="ntegrin, alpha v. Chain A, domain 3"/>
    <property type="match status" value="1"/>
</dbReference>
<dbReference type="GO" id="GO:0016020">
    <property type="term" value="C:membrane"/>
    <property type="evidence" value="ECO:0007669"/>
    <property type="project" value="UniProtKB-SubCell"/>
</dbReference>
<organism evidence="5 6">
    <name type="scientific">Cirrhinus mrigala</name>
    <name type="common">Mrigala</name>
    <dbReference type="NCBI Taxonomy" id="683832"/>
    <lineage>
        <taxon>Eukaryota</taxon>
        <taxon>Metazoa</taxon>
        <taxon>Chordata</taxon>
        <taxon>Craniata</taxon>
        <taxon>Vertebrata</taxon>
        <taxon>Euteleostomi</taxon>
        <taxon>Actinopterygii</taxon>
        <taxon>Neopterygii</taxon>
        <taxon>Teleostei</taxon>
        <taxon>Ostariophysi</taxon>
        <taxon>Cypriniformes</taxon>
        <taxon>Cyprinidae</taxon>
        <taxon>Labeoninae</taxon>
        <taxon>Labeonini</taxon>
        <taxon>Cirrhinus</taxon>
    </lineage>
</organism>
<name>A0ABD0Q1H3_CIRMR</name>
<sequence length="79" mass="8718">QTMEFNSNIKKLVMMVNVTNIPDGGRPAEDAHQSMLNITIPPSLKFSGARYSVRPHGGALSLFISPPQATSHRKEKSQR</sequence>
<keyword evidence="3" id="KW-0472">Membrane</keyword>
<protein>
    <submittedName>
        <fullName evidence="5">Uncharacterized protein</fullName>
    </submittedName>
</protein>
<accession>A0ABD0Q1H3</accession>